<sequence length="727" mass="76983">MAPGTRRANRGAYTDHDDFEGLPVRQWRQEWADAEPPVQAEPTRKDDIWSVELRWGMPRDTGLLASHSQELLRAARSGRLYKRPSPAEEDEAEVDADKPDKKEDETATKGFQVKVWKQMTRNTDEAPISHLAKRRKGVVTIASKTVVAQPSGATVTRATVRRTDAAGNPYTQEITLQEGLAVDGEIIATTVVPLAAVNEQPQPTPPRNRRPPPPKKNKKLGGPGRGRKKKMVPPPAPVPGQEGAVAGAPVAPKTEAVEGENAVKQEREDSNNPDSEMADNDDDEGDDDGDDGDEGEGDEGDDNAEDQDQEMTDASPSVPPSADTTMELTAPESPLASKTQAPPNPLLAPPLNPSLSISSPKIEGSPLKNVILPSPTEPSHTQSLDAALAQQVEEAPAVEVVAEVASVAVEQPAAEEAKAAEETTVKSPEPESTPVVEMDITITDAATFIPPAEQVGDIQSPEVRSTEAQSSGFKSPEIKSPEVKSPEVKSPEVKAPEVDPAEVESTVKSPEITAAEATPTPTPAPAPAPEAPAEETKATPVVEQVEEPQPPVEEVAPQVEEDTTMADAPETEDVKEPSPTEPAHLEAPEEVKEEVVEPPVSPPKSEAAPVETVPEPSPPALPVEEAPPSEPKPKSPSPVAAAEEGPDLLAGLESALGQEHDEERAKEPSAEAIAVPEVPAAEDKVEVQAEVKEEVKDEEPKPEEITPSKEDGEAPAPATESSGTGFA</sequence>
<feature type="compositionally biased region" description="Basic and acidic residues" evidence="1">
    <location>
        <begin position="681"/>
        <end position="712"/>
    </location>
</feature>
<feature type="compositionally biased region" description="Polar residues" evidence="1">
    <location>
        <begin position="462"/>
        <end position="473"/>
    </location>
</feature>
<feature type="compositionally biased region" description="Basic and acidic residues" evidence="1">
    <location>
        <begin position="415"/>
        <end position="424"/>
    </location>
</feature>
<proteinExistence type="predicted"/>
<feature type="compositionally biased region" description="Pro residues" evidence="1">
    <location>
        <begin position="520"/>
        <end position="530"/>
    </location>
</feature>
<keyword evidence="3" id="KW-1185">Reference proteome</keyword>
<feature type="region of interest" description="Disordered" evidence="1">
    <location>
        <begin position="449"/>
        <end position="727"/>
    </location>
</feature>
<gene>
    <name evidence="2" type="ORF">F5X68DRAFT_276040</name>
</gene>
<feature type="region of interest" description="Disordered" evidence="1">
    <location>
        <begin position="413"/>
        <end position="435"/>
    </location>
</feature>
<name>A0A9P8VAP1_9PEZI</name>
<dbReference type="Proteomes" id="UP000770015">
    <property type="component" value="Unassembled WGS sequence"/>
</dbReference>
<feature type="compositionally biased region" description="Basic and acidic residues" evidence="1">
    <location>
        <begin position="261"/>
        <end position="270"/>
    </location>
</feature>
<feature type="region of interest" description="Disordered" evidence="1">
    <location>
        <begin position="196"/>
        <end position="384"/>
    </location>
</feature>
<feature type="compositionally biased region" description="Low complexity" evidence="1">
    <location>
        <begin position="239"/>
        <end position="252"/>
    </location>
</feature>
<dbReference type="OrthoDB" id="275715at2759"/>
<feature type="compositionally biased region" description="Acidic residues" evidence="1">
    <location>
        <begin position="276"/>
        <end position="311"/>
    </location>
</feature>
<feature type="compositionally biased region" description="Basic and acidic residues" evidence="1">
    <location>
        <begin position="658"/>
        <end position="669"/>
    </location>
</feature>
<feature type="region of interest" description="Disordered" evidence="1">
    <location>
        <begin position="77"/>
        <end position="109"/>
    </location>
</feature>
<feature type="compositionally biased region" description="Basic residues" evidence="1">
    <location>
        <begin position="207"/>
        <end position="231"/>
    </location>
</feature>
<accession>A0A9P8VAP1</accession>
<feature type="compositionally biased region" description="Basic and acidic residues" evidence="1">
    <location>
        <begin position="476"/>
        <end position="497"/>
    </location>
</feature>
<dbReference type="EMBL" id="JAGSXJ010000012">
    <property type="protein sequence ID" value="KAH6686731.1"/>
    <property type="molecule type" value="Genomic_DNA"/>
</dbReference>
<feature type="compositionally biased region" description="Acidic residues" evidence="1">
    <location>
        <begin position="559"/>
        <end position="571"/>
    </location>
</feature>
<evidence type="ECO:0000313" key="3">
    <source>
        <dbReference type="Proteomes" id="UP000770015"/>
    </source>
</evidence>
<reference evidence="2" key="1">
    <citation type="journal article" date="2021" name="Nat. Commun.">
        <title>Genetic determinants of endophytism in the Arabidopsis root mycobiome.</title>
        <authorList>
            <person name="Mesny F."/>
            <person name="Miyauchi S."/>
            <person name="Thiergart T."/>
            <person name="Pickel B."/>
            <person name="Atanasova L."/>
            <person name="Karlsson M."/>
            <person name="Huettel B."/>
            <person name="Barry K.W."/>
            <person name="Haridas S."/>
            <person name="Chen C."/>
            <person name="Bauer D."/>
            <person name="Andreopoulos W."/>
            <person name="Pangilinan J."/>
            <person name="LaButti K."/>
            <person name="Riley R."/>
            <person name="Lipzen A."/>
            <person name="Clum A."/>
            <person name="Drula E."/>
            <person name="Henrissat B."/>
            <person name="Kohler A."/>
            <person name="Grigoriev I.V."/>
            <person name="Martin F.M."/>
            <person name="Hacquard S."/>
        </authorList>
    </citation>
    <scope>NUCLEOTIDE SEQUENCE</scope>
    <source>
        <strain evidence="2">MPI-SDFR-AT-0117</strain>
    </source>
</reference>
<feature type="compositionally biased region" description="Basic and acidic residues" evidence="1">
    <location>
        <begin position="572"/>
        <end position="595"/>
    </location>
</feature>
<feature type="region of interest" description="Disordered" evidence="1">
    <location>
        <begin position="1"/>
        <end position="21"/>
    </location>
</feature>
<feature type="compositionally biased region" description="Pro residues" evidence="1">
    <location>
        <begin position="342"/>
        <end position="352"/>
    </location>
</feature>
<dbReference type="AlphaFoldDB" id="A0A9P8VAP1"/>
<feature type="compositionally biased region" description="Basic and acidic residues" evidence="1">
    <location>
        <begin position="95"/>
        <end position="107"/>
    </location>
</feature>
<feature type="compositionally biased region" description="Low complexity" evidence="1">
    <location>
        <begin position="510"/>
        <end position="519"/>
    </location>
</feature>
<comment type="caution">
    <text evidence="2">The sequence shown here is derived from an EMBL/GenBank/DDBJ whole genome shotgun (WGS) entry which is preliminary data.</text>
</comment>
<evidence type="ECO:0000256" key="1">
    <source>
        <dbReference type="SAM" id="MobiDB-lite"/>
    </source>
</evidence>
<protein>
    <submittedName>
        <fullName evidence="2">Uncharacterized protein</fullName>
    </submittedName>
</protein>
<feature type="compositionally biased region" description="Low complexity" evidence="1">
    <location>
        <begin position="670"/>
        <end position="679"/>
    </location>
</feature>
<evidence type="ECO:0000313" key="2">
    <source>
        <dbReference type="EMBL" id="KAH6686731.1"/>
    </source>
</evidence>
<organism evidence="2 3">
    <name type="scientific">Plectosphaerella plurivora</name>
    <dbReference type="NCBI Taxonomy" id="936078"/>
    <lineage>
        <taxon>Eukaryota</taxon>
        <taxon>Fungi</taxon>
        <taxon>Dikarya</taxon>
        <taxon>Ascomycota</taxon>
        <taxon>Pezizomycotina</taxon>
        <taxon>Sordariomycetes</taxon>
        <taxon>Hypocreomycetidae</taxon>
        <taxon>Glomerellales</taxon>
        <taxon>Plectosphaerellaceae</taxon>
        <taxon>Plectosphaerella</taxon>
    </lineage>
</organism>